<gene>
    <name evidence="2" type="ORF">FHS68_002331</name>
</gene>
<keyword evidence="1" id="KW-1133">Transmembrane helix</keyword>
<feature type="transmembrane region" description="Helical" evidence="1">
    <location>
        <begin position="64"/>
        <end position="89"/>
    </location>
</feature>
<feature type="transmembrane region" description="Helical" evidence="1">
    <location>
        <begin position="236"/>
        <end position="265"/>
    </location>
</feature>
<sequence>MRTTVLRNISLGYLLLPNIIFSLGWFRLPVSICLVIGLIFMFVKGYERRKDLDTVLTTKDIIRISVISLLIVAFSGIGGFCFQAFDYWAHNSKYYTLYNQSWPILFKGNGQYACHYFGFFLVPALISKGLGELSGIALYLWAAIGLCLGICWIFIFTGKSYLSFVFFLSLGGVGHVSKVILLHAIGLNYHVPPFFTEIWPVLYQTQWAPNQLIPVIIVSCILFNDFSYSKRPENSFLAVIAVFIWGIFPSIIFVFIFSVLLFVRYRSNLRALLAPRVMLNVILPSLLFIPTFFYFLAGSSSVVMGFIWQFNPLNEIAFHYFFGVVVDLAVLYGIVMILGLHKSEYRNVIHFLFVILILISFVRMGKWNDWFLRGSTPILTLLSLFILQRFSAWIRERPDWYMMKMAFPVLVILVMGLIVPVSHITRALRQNILTQTLFPDQVQFSPYPYNKFEDFYQMGKSVYSEQEANQFLGRKGSFYEIYLSR</sequence>
<evidence type="ECO:0000313" key="3">
    <source>
        <dbReference type="Proteomes" id="UP001179181"/>
    </source>
</evidence>
<feature type="transmembrane region" description="Helical" evidence="1">
    <location>
        <begin position="277"/>
        <end position="297"/>
    </location>
</feature>
<keyword evidence="1" id="KW-0472">Membrane</keyword>
<protein>
    <submittedName>
        <fullName evidence="2">Uncharacterized protein</fullName>
    </submittedName>
</protein>
<feature type="transmembrane region" description="Helical" evidence="1">
    <location>
        <begin position="161"/>
        <end position="186"/>
    </location>
</feature>
<keyword evidence="3" id="KW-1185">Reference proteome</keyword>
<feature type="transmembrane region" description="Helical" evidence="1">
    <location>
        <begin position="109"/>
        <end position="126"/>
    </location>
</feature>
<name>A0ABX0UJH1_9BACT</name>
<feature type="transmembrane region" description="Helical" evidence="1">
    <location>
        <begin position="400"/>
        <end position="421"/>
    </location>
</feature>
<proteinExistence type="predicted"/>
<feature type="transmembrane region" description="Helical" evidence="1">
    <location>
        <begin position="20"/>
        <end position="43"/>
    </location>
</feature>
<feature type="transmembrane region" description="Helical" evidence="1">
    <location>
        <begin position="370"/>
        <end position="388"/>
    </location>
</feature>
<comment type="caution">
    <text evidence="2">The sequence shown here is derived from an EMBL/GenBank/DDBJ whole genome shotgun (WGS) entry which is preliminary data.</text>
</comment>
<feature type="transmembrane region" description="Helical" evidence="1">
    <location>
        <begin position="138"/>
        <end position="155"/>
    </location>
</feature>
<reference evidence="2 3" key="1">
    <citation type="submission" date="2020-03" db="EMBL/GenBank/DDBJ databases">
        <title>Genomic Encyclopedia of Type Strains, Phase IV (KMG-IV): sequencing the most valuable type-strain genomes for metagenomic binning, comparative biology and taxonomic classification.</title>
        <authorList>
            <person name="Goeker M."/>
        </authorList>
    </citation>
    <scope>NUCLEOTIDE SEQUENCE [LARGE SCALE GENOMIC DNA]</scope>
    <source>
        <strain evidence="2 3">DSM 102865</strain>
    </source>
</reference>
<feature type="transmembrane region" description="Helical" evidence="1">
    <location>
        <begin position="347"/>
        <end position="364"/>
    </location>
</feature>
<evidence type="ECO:0000256" key="1">
    <source>
        <dbReference type="SAM" id="Phobius"/>
    </source>
</evidence>
<feature type="transmembrane region" description="Helical" evidence="1">
    <location>
        <begin position="317"/>
        <end position="340"/>
    </location>
</feature>
<accession>A0ABX0UJH1</accession>
<dbReference type="RefSeq" id="WP_167270045.1">
    <property type="nucleotide sequence ID" value="NZ_JAASQJ010000002.1"/>
</dbReference>
<evidence type="ECO:0000313" key="2">
    <source>
        <dbReference type="EMBL" id="NIJ53161.1"/>
    </source>
</evidence>
<keyword evidence="1" id="KW-0812">Transmembrane</keyword>
<dbReference type="EMBL" id="JAASQJ010000002">
    <property type="protein sequence ID" value="NIJ53161.1"/>
    <property type="molecule type" value="Genomic_DNA"/>
</dbReference>
<dbReference type="Proteomes" id="UP001179181">
    <property type="component" value="Unassembled WGS sequence"/>
</dbReference>
<organism evidence="2 3">
    <name type="scientific">Dyadobacter arcticus</name>
    <dbReference type="NCBI Taxonomy" id="1078754"/>
    <lineage>
        <taxon>Bacteria</taxon>
        <taxon>Pseudomonadati</taxon>
        <taxon>Bacteroidota</taxon>
        <taxon>Cytophagia</taxon>
        <taxon>Cytophagales</taxon>
        <taxon>Spirosomataceae</taxon>
        <taxon>Dyadobacter</taxon>
    </lineage>
</organism>